<gene>
    <name evidence="1" type="ORF">FisN_5Hu224</name>
</gene>
<sequence>MTSQAQSLITPNELNACQVGCSPDVKLFHPYPLKLSQVKDMLEETADAKESPVTKMNHPKTHGDIALANFLGLANNTPKLAEFRRRPAKRSHKALDSEDHCASTSLILDEAARFARLLSASSFHKNHDLVQSDLTFPATKRARTVGPLKNDDPCLPPLGVRYQRRNSFVIPKSRSMAFHWYDGRPGSIESLTSDLSLQDSAANFTIPHQFD</sequence>
<dbReference type="Proteomes" id="UP000198406">
    <property type="component" value="Unassembled WGS sequence"/>
</dbReference>
<evidence type="ECO:0000313" key="1">
    <source>
        <dbReference type="EMBL" id="GAX16851.1"/>
    </source>
</evidence>
<name>A0A1Z5JSW2_FISSO</name>
<protein>
    <submittedName>
        <fullName evidence="1">Uncharacterized protein</fullName>
    </submittedName>
</protein>
<evidence type="ECO:0000313" key="2">
    <source>
        <dbReference type="Proteomes" id="UP000198406"/>
    </source>
</evidence>
<keyword evidence="2" id="KW-1185">Reference proteome</keyword>
<comment type="caution">
    <text evidence="1">The sequence shown here is derived from an EMBL/GenBank/DDBJ whole genome shotgun (WGS) entry which is preliminary data.</text>
</comment>
<proteinExistence type="predicted"/>
<dbReference type="InParanoid" id="A0A1Z5JSW2"/>
<dbReference type="AlphaFoldDB" id="A0A1Z5JSW2"/>
<dbReference type="EMBL" id="BDSP01000111">
    <property type="protein sequence ID" value="GAX16851.1"/>
    <property type="molecule type" value="Genomic_DNA"/>
</dbReference>
<organism evidence="1 2">
    <name type="scientific">Fistulifera solaris</name>
    <name type="common">Oleaginous diatom</name>
    <dbReference type="NCBI Taxonomy" id="1519565"/>
    <lineage>
        <taxon>Eukaryota</taxon>
        <taxon>Sar</taxon>
        <taxon>Stramenopiles</taxon>
        <taxon>Ochrophyta</taxon>
        <taxon>Bacillariophyta</taxon>
        <taxon>Bacillariophyceae</taxon>
        <taxon>Bacillariophycidae</taxon>
        <taxon>Naviculales</taxon>
        <taxon>Naviculaceae</taxon>
        <taxon>Fistulifera</taxon>
    </lineage>
</organism>
<accession>A0A1Z5JSW2</accession>
<reference evidence="1 2" key="1">
    <citation type="journal article" date="2015" name="Plant Cell">
        <title>Oil accumulation by the oleaginous diatom Fistulifera solaris as revealed by the genome and transcriptome.</title>
        <authorList>
            <person name="Tanaka T."/>
            <person name="Maeda Y."/>
            <person name="Veluchamy A."/>
            <person name="Tanaka M."/>
            <person name="Abida H."/>
            <person name="Marechal E."/>
            <person name="Bowler C."/>
            <person name="Muto M."/>
            <person name="Sunaga Y."/>
            <person name="Tanaka M."/>
            <person name="Yoshino T."/>
            <person name="Taniguchi T."/>
            <person name="Fukuda Y."/>
            <person name="Nemoto M."/>
            <person name="Matsumoto M."/>
            <person name="Wong P.S."/>
            <person name="Aburatani S."/>
            <person name="Fujibuchi W."/>
        </authorList>
    </citation>
    <scope>NUCLEOTIDE SEQUENCE [LARGE SCALE GENOMIC DNA]</scope>
    <source>
        <strain evidence="1 2">JPCC DA0580</strain>
    </source>
</reference>